<feature type="region of interest" description="Disordered" evidence="1">
    <location>
        <begin position="56"/>
        <end position="75"/>
    </location>
</feature>
<evidence type="ECO:0000256" key="1">
    <source>
        <dbReference type="SAM" id="MobiDB-lite"/>
    </source>
</evidence>
<reference evidence="2" key="1">
    <citation type="submission" date="2023-10" db="EMBL/GenBank/DDBJ databases">
        <authorList>
            <person name="Chen Y."/>
            <person name="Shah S."/>
            <person name="Dougan E. K."/>
            <person name="Thang M."/>
            <person name="Chan C."/>
        </authorList>
    </citation>
    <scope>NUCLEOTIDE SEQUENCE [LARGE SCALE GENOMIC DNA]</scope>
</reference>
<name>A0ABN9UDU4_9DINO</name>
<comment type="caution">
    <text evidence="2">The sequence shown here is derived from an EMBL/GenBank/DDBJ whole genome shotgun (WGS) entry which is preliminary data.</text>
</comment>
<gene>
    <name evidence="2" type="ORF">PCOR1329_LOCUS47239</name>
</gene>
<evidence type="ECO:0000313" key="2">
    <source>
        <dbReference type="EMBL" id="CAK0857011.1"/>
    </source>
</evidence>
<dbReference type="EMBL" id="CAUYUJ010015690">
    <property type="protein sequence ID" value="CAK0857011.1"/>
    <property type="molecule type" value="Genomic_DNA"/>
</dbReference>
<keyword evidence="3" id="KW-1185">Reference proteome</keyword>
<accession>A0ABN9UDU4</accession>
<organism evidence="2 3">
    <name type="scientific">Prorocentrum cordatum</name>
    <dbReference type="NCBI Taxonomy" id="2364126"/>
    <lineage>
        <taxon>Eukaryota</taxon>
        <taxon>Sar</taxon>
        <taxon>Alveolata</taxon>
        <taxon>Dinophyceae</taxon>
        <taxon>Prorocentrales</taxon>
        <taxon>Prorocentraceae</taxon>
        <taxon>Prorocentrum</taxon>
    </lineage>
</organism>
<feature type="non-terminal residue" evidence="2">
    <location>
        <position position="142"/>
    </location>
</feature>
<dbReference type="Proteomes" id="UP001189429">
    <property type="component" value="Unassembled WGS sequence"/>
</dbReference>
<protein>
    <submittedName>
        <fullName evidence="2">Uncharacterized protein</fullName>
    </submittedName>
</protein>
<feature type="region of interest" description="Disordered" evidence="1">
    <location>
        <begin position="1"/>
        <end position="38"/>
    </location>
</feature>
<evidence type="ECO:0000313" key="3">
    <source>
        <dbReference type="Proteomes" id="UP001189429"/>
    </source>
</evidence>
<sequence length="142" mass="15750">MAPKKAMKKAKGKAAGTKGTSALRRPAAAANSSSKQEWQLAVRDLPKQGAVVKAKFDADEDEGQRIDGEAGSRQTSLSQRRVFKMCRESICQEDLDKYDWYKSKECTIKGKERLANEIINAYVPRDVGYGGRIKPGKMALQR</sequence>
<proteinExistence type="predicted"/>
<feature type="compositionally biased region" description="Basic residues" evidence="1">
    <location>
        <begin position="1"/>
        <end position="12"/>
    </location>
</feature>